<feature type="domain" description="DUF3298" evidence="2">
    <location>
        <begin position="214"/>
        <end position="276"/>
    </location>
</feature>
<keyword evidence="1" id="KW-0175">Coiled coil</keyword>
<dbReference type="Gene3D" id="3.90.640.20">
    <property type="entry name" value="Heat-shock cognate protein, ATPase"/>
    <property type="match status" value="1"/>
</dbReference>
<organism evidence="3">
    <name type="scientific">uncultured Avibacterium sp</name>
    <dbReference type="NCBI Taxonomy" id="1936169"/>
    <lineage>
        <taxon>Bacteria</taxon>
        <taxon>Pseudomonadati</taxon>
        <taxon>Pseudomonadota</taxon>
        <taxon>Gammaproteobacteria</taxon>
        <taxon>Pasteurellales</taxon>
        <taxon>Pasteurellaceae</taxon>
        <taxon>Avibacterium</taxon>
        <taxon>environmental samples</taxon>
    </lineage>
</organism>
<evidence type="ECO:0000256" key="1">
    <source>
        <dbReference type="SAM" id="Coils"/>
    </source>
</evidence>
<gene>
    <name evidence="3" type="ORF">NCTC4101_00307</name>
</gene>
<name>A0A486XCT3_9PAST</name>
<dbReference type="EMBL" id="CAAHDN010000006">
    <property type="protein sequence ID" value="VGM94958.1"/>
    <property type="molecule type" value="Genomic_DNA"/>
</dbReference>
<proteinExistence type="predicted"/>
<reference evidence="3" key="1">
    <citation type="submission" date="2019-03" db="EMBL/GenBank/DDBJ databases">
        <authorList>
            <consortium name="Pathogen Informatics"/>
        </authorList>
    </citation>
    <scope>NUCLEOTIDE SEQUENCE</scope>
    <source>
        <strain evidence="3">Unknown</strain>
    </source>
</reference>
<dbReference type="InterPro" id="IPR021729">
    <property type="entry name" value="DUF3298"/>
</dbReference>
<dbReference type="AlphaFoldDB" id="A0A486XCT3"/>
<feature type="coiled-coil region" evidence="1">
    <location>
        <begin position="17"/>
        <end position="65"/>
    </location>
</feature>
<evidence type="ECO:0000313" key="3">
    <source>
        <dbReference type="EMBL" id="VGM94958.1"/>
    </source>
</evidence>
<evidence type="ECO:0000259" key="2">
    <source>
        <dbReference type="Pfam" id="PF11738"/>
    </source>
</evidence>
<dbReference type="Pfam" id="PF11738">
    <property type="entry name" value="DUF3298"/>
    <property type="match status" value="1"/>
</dbReference>
<accession>A0A486XCT3</accession>
<sequence>MNKTVLALSFSAIFLLSACDDKQVAELQQKLQQAEKMQQSQQQEINQLQNELNAQKSLFPALQVEISPLFQKEETLTLKNTDSTATVKVSVSMPETHIEWLDELLRQYWGRYIQYEKGNEEPKLTAITQDQLKKSLEQIYQEYREEILTEGTIGKDFSISPYYLGQRQNWLGFRVSIYNYGGGAHGFNMSHYLNVDVQQKSLITLEKLVAQENQAALLDALWKIYTQDLAKGEEPFTSRDLFYISPEFYFDQEGVHFVYPPYALNSYAEGERTLDLYWGQTEIDLLNPEYVKPWLK</sequence>
<protein>
    <submittedName>
        <fullName evidence="3">Protein of uncharacterized function (DUF3298)</fullName>
    </submittedName>
</protein>
<dbReference type="PROSITE" id="PS51257">
    <property type="entry name" value="PROKAR_LIPOPROTEIN"/>
    <property type="match status" value="1"/>
</dbReference>
<dbReference type="Gene3D" id="3.30.565.40">
    <property type="entry name" value="Fervidobacterium nodosum Rt17-B1 like"/>
    <property type="match status" value="1"/>
</dbReference>
<dbReference type="InterPro" id="IPR037126">
    <property type="entry name" value="PdaC/RsiV-like_sf"/>
</dbReference>